<evidence type="ECO:0000256" key="9">
    <source>
        <dbReference type="ARBA" id="ARBA00022843"/>
    </source>
</evidence>
<dbReference type="PANTHER" id="PTHR24049">
    <property type="entry name" value="CRUMBS FAMILY MEMBER"/>
    <property type="match status" value="1"/>
</dbReference>
<feature type="disulfide bond" evidence="14">
    <location>
        <begin position="340"/>
        <end position="349"/>
    </location>
</feature>
<dbReference type="PANTHER" id="PTHR24049:SF22">
    <property type="entry name" value="DROSOPHILA CRUMBS HOMOLOG"/>
    <property type="match status" value="1"/>
</dbReference>
<keyword evidence="13" id="KW-0325">Glycoprotein</keyword>
<dbReference type="GO" id="GO:0032991">
    <property type="term" value="C:protein-containing complex"/>
    <property type="evidence" value="ECO:0007669"/>
    <property type="project" value="TreeGrafter"/>
</dbReference>
<dbReference type="InterPro" id="IPR000152">
    <property type="entry name" value="EGF-type_Asp/Asn_hydroxyl_site"/>
</dbReference>
<evidence type="ECO:0000256" key="4">
    <source>
        <dbReference type="ARBA" id="ARBA00022692"/>
    </source>
</evidence>
<dbReference type="Ensembl" id="ENSSMAT00000069818.1">
    <property type="protein sequence ID" value="ENSSMAP00000067413.1"/>
    <property type="gene ID" value="ENSSMAG00000006534.2"/>
</dbReference>
<keyword evidence="8" id="KW-0106">Calcium</keyword>
<feature type="disulfide bond" evidence="14">
    <location>
        <begin position="250"/>
        <end position="259"/>
    </location>
</feature>
<name>A0A8D3E6K4_SCOMX</name>
<dbReference type="GO" id="GO:0045597">
    <property type="term" value="P:positive regulation of cell differentiation"/>
    <property type="evidence" value="ECO:0007669"/>
    <property type="project" value="UniProtKB-ARBA"/>
</dbReference>
<feature type="domain" description="EGF-like" evidence="18">
    <location>
        <begin position="301"/>
        <end position="350"/>
    </location>
</feature>
<comment type="caution">
    <text evidence="14">Lacks conserved residue(s) required for the propagation of feature annotation.</text>
</comment>
<dbReference type="Pfam" id="PF01414">
    <property type="entry name" value="DSL"/>
    <property type="match status" value="1"/>
</dbReference>
<keyword evidence="2 16" id="KW-0217">Developmental protein</keyword>
<keyword evidence="7" id="KW-0221">Differentiation</keyword>
<reference evidence="20" key="1">
    <citation type="submission" date="2023-05" db="EMBL/GenBank/DDBJ databases">
        <title>High-quality long-read genome of Scophthalmus maximus.</title>
        <authorList>
            <person name="Lien S."/>
            <person name="Martinez P."/>
        </authorList>
    </citation>
    <scope>NUCLEOTIDE SEQUENCE [LARGE SCALE GENOMIC DNA]</scope>
</reference>
<evidence type="ECO:0000313" key="21">
    <source>
        <dbReference type="Proteomes" id="UP000694558"/>
    </source>
</evidence>
<feature type="disulfide bond" evidence="15">
    <location>
        <begin position="175"/>
        <end position="184"/>
    </location>
</feature>
<evidence type="ECO:0000256" key="16">
    <source>
        <dbReference type="RuleBase" id="RU280815"/>
    </source>
</evidence>
<dbReference type="GO" id="GO:0120025">
    <property type="term" value="C:plasma membrane bounded cell projection"/>
    <property type="evidence" value="ECO:0007669"/>
    <property type="project" value="UniProtKB-ARBA"/>
</dbReference>
<evidence type="ECO:0000256" key="17">
    <source>
        <dbReference type="SAM" id="Phobius"/>
    </source>
</evidence>
<feature type="domain" description="EGF-like" evidence="18">
    <location>
        <begin position="352"/>
        <end position="388"/>
    </location>
</feature>
<evidence type="ECO:0000256" key="15">
    <source>
        <dbReference type="PROSITE-ProRule" id="PRU00377"/>
    </source>
</evidence>
<evidence type="ECO:0000256" key="13">
    <source>
        <dbReference type="ARBA" id="ARBA00023180"/>
    </source>
</evidence>
<dbReference type="PROSITE" id="PS00022">
    <property type="entry name" value="EGF_1"/>
    <property type="match status" value="6"/>
</dbReference>
<feature type="disulfide bond" evidence="14">
    <location>
        <begin position="416"/>
        <end position="425"/>
    </location>
</feature>
<dbReference type="InterPro" id="IPR000742">
    <property type="entry name" value="EGF"/>
</dbReference>
<feature type="disulfide bond" evidence="15">
    <location>
        <begin position="142"/>
        <end position="151"/>
    </location>
</feature>
<dbReference type="PROSITE" id="PS01186">
    <property type="entry name" value="EGF_2"/>
    <property type="match status" value="5"/>
</dbReference>
<feature type="disulfide bond" evidence="14">
    <location>
        <begin position="205"/>
        <end position="214"/>
    </location>
</feature>
<evidence type="ECO:0000256" key="8">
    <source>
        <dbReference type="ARBA" id="ARBA00022837"/>
    </source>
</evidence>
<dbReference type="SMART" id="SM00179">
    <property type="entry name" value="EGF_CA"/>
    <property type="match status" value="5"/>
</dbReference>
<dbReference type="InterPro" id="IPR051022">
    <property type="entry name" value="Notch_Cell-Fate_Det"/>
</dbReference>
<keyword evidence="10 16" id="KW-1133">Transmembrane helix</keyword>
<keyword evidence="3 14" id="KW-0245">EGF-like domain</keyword>
<dbReference type="SUPFAM" id="SSF57196">
    <property type="entry name" value="EGF/Laminin"/>
    <property type="match status" value="5"/>
</dbReference>
<feature type="domain" description="EGF-like" evidence="18">
    <location>
        <begin position="180"/>
        <end position="215"/>
    </location>
</feature>
<dbReference type="Pfam" id="PF07657">
    <property type="entry name" value="MNNL"/>
    <property type="match status" value="1"/>
</dbReference>
<dbReference type="GO" id="GO:0045197">
    <property type="term" value="P:establishment or maintenance of epithelial cell apical/basal polarity"/>
    <property type="evidence" value="ECO:0007669"/>
    <property type="project" value="TreeGrafter"/>
</dbReference>
<comment type="subcellular location">
    <subcellularLocation>
        <location evidence="1 16">Membrane</location>
        <topology evidence="1 16">Single-pass type I membrane protein</topology>
    </subcellularLocation>
</comment>
<gene>
    <name evidence="20" type="primary">dlb</name>
</gene>
<organism evidence="20 21">
    <name type="scientific">Scophthalmus maximus</name>
    <name type="common">Turbot</name>
    <name type="synonym">Psetta maxima</name>
    <dbReference type="NCBI Taxonomy" id="52904"/>
    <lineage>
        <taxon>Eukaryota</taxon>
        <taxon>Metazoa</taxon>
        <taxon>Chordata</taxon>
        <taxon>Craniata</taxon>
        <taxon>Vertebrata</taxon>
        <taxon>Euteleostomi</taxon>
        <taxon>Actinopterygii</taxon>
        <taxon>Neopterygii</taxon>
        <taxon>Teleostei</taxon>
        <taxon>Neoteleostei</taxon>
        <taxon>Acanthomorphata</taxon>
        <taxon>Carangaria</taxon>
        <taxon>Pleuronectiformes</taxon>
        <taxon>Pleuronectoidei</taxon>
        <taxon>Scophthalmidae</taxon>
        <taxon>Scophthalmus</taxon>
    </lineage>
</organism>
<dbReference type="GeneTree" id="ENSGT00940000164418"/>
<keyword evidence="4 16" id="KW-0812">Transmembrane</keyword>
<dbReference type="InterPro" id="IPR011651">
    <property type="entry name" value="Notch_ligand_N"/>
</dbReference>
<dbReference type="GO" id="GO:0007399">
    <property type="term" value="P:nervous system development"/>
    <property type="evidence" value="ECO:0007669"/>
    <property type="project" value="UniProtKB-ARBA"/>
</dbReference>
<feature type="domain" description="EGF-like" evidence="18">
    <location>
        <begin position="390"/>
        <end position="426"/>
    </location>
</feature>
<dbReference type="Gene3D" id="2.10.25.140">
    <property type="match status" value="1"/>
</dbReference>
<dbReference type="FunFam" id="2.60.40.3510:FF:000004">
    <property type="entry name" value="Delta-like protein"/>
    <property type="match status" value="1"/>
</dbReference>
<sequence length="563" mass="61557">CVCSSGVFELKIHSFHTAQRICRRHRDCHIFFRICLKHPEDVISAEPPCTFGTGHTNVIRADRTSISSSAPIRVPFHFKWPGTFSLIIEAWNAESPTEYTDNQNNLVNRLATRRRLAIGEDWSQDVHFGEQSELRYSYHVFCDEYYFGDDCADYCRPRDDTLGHYTCDEEGNRICLEGWKGNYCSERECSLYGVPSSKGSYTCTCRPGFGGTNCELETNECDSNPCKNGGSCNVSVQGDKDLENDYSCTCPQGFYGKNCEIIAMTCADGPCFNGGTCVETMTGGYTCRCPPSYTGSNCEKKLDRCSNRPCLNGEWSGEASPLFSFGGECLDLGQSILCRCQAGFTGANCQVNVDDCASSPCQNAGTCQDGVNDYTCSCTLGYTGKNCSVRSDACGARPCQNGGTCFTHFTGPVCQCPKGFMGPSCEFTLQPSFKPALRQTSQSSSATLTISCILAVLVLVLAAGIVFLRKRRRLQGRKQLSDSAVYNDLETVNNVGGSEREAFLGASGLFKISNSTARLSLSLCPDDRSGYRHNPVESGVARGERQDFMWRDEAGPGSGAGMR</sequence>
<evidence type="ECO:0000259" key="18">
    <source>
        <dbReference type="PROSITE" id="PS50026"/>
    </source>
</evidence>
<dbReference type="FunFam" id="2.10.25.140:FF:000001">
    <property type="entry name" value="Delta-like protein"/>
    <property type="match status" value="1"/>
</dbReference>
<dbReference type="FunFam" id="2.10.25.10:FF:000347">
    <property type="entry name" value="delta-like protein 3"/>
    <property type="match status" value="1"/>
</dbReference>
<accession>A0A8D3E6K4</accession>
<keyword evidence="9" id="KW-0832">Ubl conjugation</keyword>
<dbReference type="FunFam" id="2.10.25.10:FF:000472">
    <property type="entry name" value="Uncharacterized protein, isoform A"/>
    <property type="match status" value="1"/>
</dbReference>
<dbReference type="InterPro" id="IPR001881">
    <property type="entry name" value="EGF-like_Ca-bd_dom"/>
</dbReference>
<feature type="domain" description="EGF-like" evidence="18">
    <location>
        <begin position="217"/>
        <end position="260"/>
    </location>
</feature>
<proteinExistence type="predicted"/>
<dbReference type="PRINTS" id="PR00010">
    <property type="entry name" value="EGFBLOOD"/>
</dbReference>
<evidence type="ECO:0000256" key="10">
    <source>
        <dbReference type="ARBA" id="ARBA00022989"/>
    </source>
</evidence>
<evidence type="ECO:0000256" key="3">
    <source>
        <dbReference type="ARBA" id="ARBA00022536"/>
    </source>
</evidence>
<keyword evidence="6 16" id="KW-0677">Repeat</keyword>
<dbReference type="FunFam" id="2.10.25.10:FF:000247">
    <property type="entry name" value="Delta/notch like EGF repeat containing"/>
    <property type="match status" value="1"/>
</dbReference>
<dbReference type="GO" id="GO:0048513">
    <property type="term" value="P:animal organ development"/>
    <property type="evidence" value="ECO:0007669"/>
    <property type="project" value="UniProtKB-ARBA"/>
</dbReference>
<dbReference type="GO" id="GO:0007157">
    <property type="term" value="P:heterophilic cell-cell adhesion via plasma membrane cell adhesion molecules"/>
    <property type="evidence" value="ECO:0007669"/>
    <property type="project" value="TreeGrafter"/>
</dbReference>
<dbReference type="GO" id="GO:0005509">
    <property type="term" value="F:calcium ion binding"/>
    <property type="evidence" value="ECO:0007669"/>
    <property type="project" value="InterPro"/>
</dbReference>
<dbReference type="PROSITE" id="PS00010">
    <property type="entry name" value="ASX_HYDROXYL"/>
    <property type="match status" value="1"/>
</dbReference>
<dbReference type="PROSITE" id="PS50026">
    <property type="entry name" value="EGF_3"/>
    <property type="match status" value="6"/>
</dbReference>
<keyword evidence="12 14" id="KW-1015">Disulfide bond</keyword>
<dbReference type="InterPro" id="IPR018097">
    <property type="entry name" value="EGF_Ca-bd_CS"/>
</dbReference>
<evidence type="ECO:0000259" key="19">
    <source>
        <dbReference type="PROSITE" id="PS51051"/>
    </source>
</evidence>
<evidence type="ECO:0000256" key="6">
    <source>
        <dbReference type="ARBA" id="ARBA00022737"/>
    </source>
</evidence>
<feature type="disulfide bond" evidence="14">
    <location>
        <begin position="289"/>
        <end position="298"/>
    </location>
</feature>
<evidence type="ECO:0000256" key="11">
    <source>
        <dbReference type="ARBA" id="ARBA00023136"/>
    </source>
</evidence>
<evidence type="ECO:0000256" key="7">
    <source>
        <dbReference type="ARBA" id="ARBA00022782"/>
    </source>
</evidence>
<dbReference type="SMART" id="SM00181">
    <property type="entry name" value="EGF"/>
    <property type="match status" value="6"/>
</dbReference>
<keyword evidence="11 16" id="KW-0472">Membrane</keyword>
<feature type="transmembrane region" description="Helical" evidence="17">
    <location>
        <begin position="448"/>
        <end position="468"/>
    </location>
</feature>
<dbReference type="GO" id="GO:0005886">
    <property type="term" value="C:plasma membrane"/>
    <property type="evidence" value="ECO:0007669"/>
    <property type="project" value="TreeGrafter"/>
</dbReference>
<evidence type="ECO:0000256" key="1">
    <source>
        <dbReference type="ARBA" id="ARBA00004479"/>
    </source>
</evidence>
<dbReference type="SMART" id="SM00051">
    <property type="entry name" value="DSL"/>
    <property type="match status" value="1"/>
</dbReference>
<evidence type="ECO:0000256" key="5">
    <source>
        <dbReference type="ARBA" id="ARBA00022729"/>
    </source>
</evidence>
<dbReference type="CDD" id="cd00054">
    <property type="entry name" value="EGF_CA"/>
    <property type="match status" value="4"/>
</dbReference>
<dbReference type="AlphaFoldDB" id="A0A8D3E6K4"/>
<protein>
    <recommendedName>
        <fullName evidence="16">Delta-like protein</fullName>
    </recommendedName>
</protein>
<evidence type="ECO:0000256" key="14">
    <source>
        <dbReference type="PROSITE-ProRule" id="PRU00076"/>
    </source>
</evidence>
<dbReference type="InterPro" id="IPR001774">
    <property type="entry name" value="DSL"/>
</dbReference>
<dbReference type="PROSITE" id="PS51051">
    <property type="entry name" value="DSL"/>
    <property type="match status" value="1"/>
</dbReference>
<keyword evidence="5 16" id="KW-0732">Signal</keyword>
<feature type="domain" description="DSL" evidence="19">
    <location>
        <begin position="140"/>
        <end position="184"/>
    </location>
</feature>
<feature type="disulfide bond" evidence="14">
    <location>
        <begin position="378"/>
        <end position="387"/>
    </location>
</feature>
<dbReference type="GO" id="GO:0060218">
    <property type="term" value="P:hematopoietic stem cell differentiation"/>
    <property type="evidence" value="ECO:0007669"/>
    <property type="project" value="UniProtKB-ARBA"/>
</dbReference>
<feature type="domain" description="EGF-like" evidence="18">
    <location>
        <begin position="262"/>
        <end position="299"/>
    </location>
</feature>
<dbReference type="PROSITE" id="PS01187">
    <property type="entry name" value="EGF_CA"/>
    <property type="match status" value="1"/>
</dbReference>
<dbReference type="FunFam" id="2.10.25.10:FF:000435">
    <property type="entry name" value="Delta-like protein"/>
    <property type="match status" value="1"/>
</dbReference>
<dbReference type="Gene3D" id="2.60.40.3510">
    <property type="match status" value="1"/>
</dbReference>
<dbReference type="Proteomes" id="UP000694558">
    <property type="component" value="Chromosome 4"/>
</dbReference>
<evidence type="ECO:0000313" key="20">
    <source>
        <dbReference type="Ensembl" id="ENSSMAP00000067413.1"/>
    </source>
</evidence>
<reference evidence="20" key="2">
    <citation type="submission" date="2025-08" db="UniProtKB">
        <authorList>
            <consortium name="Ensembl"/>
        </authorList>
    </citation>
    <scope>IDENTIFICATION</scope>
</reference>
<dbReference type="GO" id="GO:1901222">
    <property type="term" value="P:regulation of non-canonical NF-kappaB signal transduction"/>
    <property type="evidence" value="ECO:0007669"/>
    <property type="project" value="UniProtKB-ARBA"/>
</dbReference>
<evidence type="ECO:0000256" key="12">
    <source>
        <dbReference type="ARBA" id="ARBA00023157"/>
    </source>
</evidence>
<dbReference type="Pfam" id="PF00008">
    <property type="entry name" value="EGF"/>
    <property type="match status" value="4"/>
</dbReference>
<comment type="function">
    <text evidence="16">Putative Notch ligand involved in the mediation of Notch signaling.</text>
</comment>
<evidence type="ECO:0000256" key="2">
    <source>
        <dbReference type="ARBA" id="ARBA00022473"/>
    </source>
</evidence>
<feature type="disulfide bond" evidence="15">
    <location>
        <begin position="155"/>
        <end position="167"/>
    </location>
</feature>
<dbReference type="GO" id="GO:0007219">
    <property type="term" value="P:Notch signaling pathway"/>
    <property type="evidence" value="ECO:0007669"/>
    <property type="project" value="InterPro"/>
</dbReference>
<dbReference type="Gene3D" id="2.10.25.10">
    <property type="entry name" value="Laminin"/>
    <property type="match status" value="6"/>
</dbReference>